<dbReference type="EMBL" id="CP090033">
    <property type="protein sequence ID" value="UPK94681.1"/>
    <property type="molecule type" value="Genomic_DNA"/>
</dbReference>
<dbReference type="Proteomes" id="UP000830768">
    <property type="component" value="Chromosome 4"/>
</dbReference>
<organism evidence="1 2">
    <name type="scientific">Fusarium solani subsp. cucurbitae</name>
    <name type="common">Neocosmosporum cucurbitae</name>
    <dbReference type="NCBI Taxonomy" id="2747967"/>
    <lineage>
        <taxon>Eukaryota</taxon>
        <taxon>Fungi</taxon>
        <taxon>Dikarya</taxon>
        <taxon>Ascomycota</taxon>
        <taxon>Pezizomycotina</taxon>
        <taxon>Sordariomycetes</taxon>
        <taxon>Hypocreomycetidae</taxon>
        <taxon>Hypocreales</taxon>
        <taxon>Nectriaceae</taxon>
        <taxon>Fusarium</taxon>
        <taxon>Fusarium solani species complex</taxon>
    </lineage>
</organism>
<sequence length="261" mass="30950">MADYNIPDAMLHRVIPSMFNPGDFPAQWVGDNPTLEERRQYVHTYLEWRLPHDDMEKQGRDLRDLAERKAAMKLINENVVEVGAQQFECLVDEMLWHTWLGYLGNTPPFPWPCLAEKDEPENISQSFDKWLGTYMREGELVKVVEPGDNAAGAEQHHLPNSETTATAQHLTISKRSNESYQVQKFSEQVDRLQQELRQQDEQISQMHREIRQRDQQISSRDGKIWLLESLMQLQRHQLRLERGLLRRERERMQQQLFQDSW</sequence>
<protein>
    <submittedName>
        <fullName evidence="1">Uncharacterized protein</fullName>
    </submittedName>
</protein>
<evidence type="ECO:0000313" key="2">
    <source>
        <dbReference type="Proteomes" id="UP000830768"/>
    </source>
</evidence>
<keyword evidence="2" id="KW-1185">Reference proteome</keyword>
<name>A0ACD3Z0K1_FUSSC</name>
<proteinExistence type="predicted"/>
<accession>A0ACD3Z0K1</accession>
<evidence type="ECO:0000313" key="1">
    <source>
        <dbReference type="EMBL" id="UPK94681.1"/>
    </source>
</evidence>
<reference evidence="1" key="1">
    <citation type="submission" date="2021-11" db="EMBL/GenBank/DDBJ databases">
        <title>Fusarium solani-melongenae Genome sequencing and assembly.</title>
        <authorList>
            <person name="Xie S."/>
            <person name="Huang L."/>
            <person name="Zhang X."/>
        </authorList>
    </citation>
    <scope>NUCLEOTIDE SEQUENCE</scope>
    <source>
        <strain evidence="1">CRI 24-3</strain>
    </source>
</reference>
<gene>
    <name evidence="1" type="ORF">LCI18_005616</name>
</gene>